<proteinExistence type="predicted"/>
<evidence type="ECO:0000313" key="2">
    <source>
        <dbReference type="Proteomes" id="UP001320420"/>
    </source>
</evidence>
<comment type="caution">
    <text evidence="1">The sequence shown here is derived from an EMBL/GenBank/DDBJ whole genome shotgun (WGS) entry which is preliminary data.</text>
</comment>
<gene>
    <name evidence="1" type="ORF">SLS62_001463</name>
</gene>
<protein>
    <submittedName>
        <fullName evidence="1">Uncharacterized protein</fullName>
    </submittedName>
</protein>
<evidence type="ECO:0000313" key="1">
    <source>
        <dbReference type="EMBL" id="KAK7756626.1"/>
    </source>
</evidence>
<name>A0AAN9UZ84_9PEZI</name>
<keyword evidence="2" id="KW-1185">Reference proteome</keyword>
<dbReference type="EMBL" id="JAKJXP020000006">
    <property type="protein sequence ID" value="KAK7756626.1"/>
    <property type="molecule type" value="Genomic_DNA"/>
</dbReference>
<reference evidence="1 2" key="1">
    <citation type="submission" date="2024-02" db="EMBL/GenBank/DDBJ databases">
        <title>De novo assembly and annotation of 12 fungi associated with fruit tree decline syndrome in Ontario, Canada.</title>
        <authorList>
            <person name="Sulman M."/>
            <person name="Ellouze W."/>
            <person name="Ilyukhin E."/>
        </authorList>
    </citation>
    <scope>NUCLEOTIDE SEQUENCE [LARGE SCALE GENOMIC DNA]</scope>
    <source>
        <strain evidence="1 2">M11/M66-122</strain>
    </source>
</reference>
<organism evidence="1 2">
    <name type="scientific">Diatrype stigma</name>
    <dbReference type="NCBI Taxonomy" id="117547"/>
    <lineage>
        <taxon>Eukaryota</taxon>
        <taxon>Fungi</taxon>
        <taxon>Dikarya</taxon>
        <taxon>Ascomycota</taxon>
        <taxon>Pezizomycotina</taxon>
        <taxon>Sordariomycetes</taxon>
        <taxon>Xylariomycetidae</taxon>
        <taxon>Xylariales</taxon>
        <taxon>Diatrypaceae</taxon>
        <taxon>Diatrype</taxon>
    </lineage>
</organism>
<dbReference type="Proteomes" id="UP001320420">
    <property type="component" value="Unassembled WGS sequence"/>
</dbReference>
<sequence>MTIRNRKESPLLRLPEEIRLLIYGYAVYINCPIQPQQQERHSNRFFRGLGAIRWNRSANSQLELACFSIYNDLQRHPLFYRENEFLFNDIKCAQLFMAAITKQKRDAIRRITIHLTGVPRNSFAIEELLNPDRAENGHPIYHQPMRGYVNLEDVTPTSLESVLISGDHPLIPLFMEARDTLQSRKSFLTNHFNQQMTGEDEVDFNPRAARGQIMKDMLPAPLLSDAINDTGIHFPGEDRVAQDKMKSTIGAISSRTRQQVRLSRSVNQFGVIMFQPRPRGRNYDKEFLLALEDEVKEIRFRQDMFQCRLENKTDDQEFIHWVELDLLFTPRGLEALRKHYVHLFRLTSKRHATLRLQHVKEIPTPKRILAMARGWMTPLIQERPRSWAPIDRQWKHLQRKYARYVAGLEQN</sequence>
<dbReference type="AlphaFoldDB" id="A0AAN9UZ84"/>
<dbReference type="PANTHER" id="PTHR38790">
    <property type="entry name" value="2EXR DOMAIN-CONTAINING PROTEIN-RELATED"/>
    <property type="match status" value="1"/>
</dbReference>
<accession>A0AAN9UZ84</accession>